<sequence length="95" mass="10360">CCYIEYLKITSGVLALVEHWVHEASVTSIQGTALAGSLHVYVFIAFIPVFLVCSVVEKFPTDPVTSEAHPYPHSCLTFSRGAATGPFVRGCETER</sequence>
<feature type="transmembrane region" description="Helical" evidence="1">
    <location>
        <begin position="38"/>
        <end position="56"/>
    </location>
</feature>
<evidence type="ECO:0000313" key="3">
    <source>
        <dbReference type="Proteomes" id="UP000652761"/>
    </source>
</evidence>
<keyword evidence="1" id="KW-1133">Transmembrane helix</keyword>
<name>A0A843VK83_COLES</name>
<gene>
    <name evidence="2" type="ORF">Taro_026660</name>
</gene>
<organism evidence="2 3">
    <name type="scientific">Colocasia esculenta</name>
    <name type="common">Wild taro</name>
    <name type="synonym">Arum esculentum</name>
    <dbReference type="NCBI Taxonomy" id="4460"/>
    <lineage>
        <taxon>Eukaryota</taxon>
        <taxon>Viridiplantae</taxon>
        <taxon>Streptophyta</taxon>
        <taxon>Embryophyta</taxon>
        <taxon>Tracheophyta</taxon>
        <taxon>Spermatophyta</taxon>
        <taxon>Magnoliopsida</taxon>
        <taxon>Liliopsida</taxon>
        <taxon>Araceae</taxon>
        <taxon>Aroideae</taxon>
        <taxon>Colocasieae</taxon>
        <taxon>Colocasia</taxon>
    </lineage>
</organism>
<protein>
    <submittedName>
        <fullName evidence="2">Uncharacterized protein</fullName>
    </submittedName>
</protein>
<evidence type="ECO:0000256" key="1">
    <source>
        <dbReference type="SAM" id="Phobius"/>
    </source>
</evidence>
<dbReference type="Proteomes" id="UP000652761">
    <property type="component" value="Unassembled WGS sequence"/>
</dbReference>
<keyword evidence="3" id="KW-1185">Reference proteome</keyword>
<dbReference type="EMBL" id="NMUH01001621">
    <property type="protein sequence ID" value="MQL94010.1"/>
    <property type="molecule type" value="Genomic_DNA"/>
</dbReference>
<feature type="non-terminal residue" evidence="2">
    <location>
        <position position="95"/>
    </location>
</feature>
<reference evidence="2" key="1">
    <citation type="submission" date="2017-07" db="EMBL/GenBank/DDBJ databases">
        <title>Taro Niue Genome Assembly and Annotation.</title>
        <authorList>
            <person name="Atibalentja N."/>
            <person name="Keating K."/>
            <person name="Fields C.J."/>
        </authorList>
    </citation>
    <scope>NUCLEOTIDE SEQUENCE</scope>
    <source>
        <strain evidence="2">Niue_2</strain>
        <tissue evidence="2">Leaf</tissue>
    </source>
</reference>
<evidence type="ECO:0000313" key="2">
    <source>
        <dbReference type="EMBL" id="MQL94010.1"/>
    </source>
</evidence>
<accession>A0A843VK83</accession>
<dbReference type="AlphaFoldDB" id="A0A843VK83"/>
<keyword evidence="1" id="KW-0472">Membrane</keyword>
<comment type="caution">
    <text evidence="2">The sequence shown here is derived from an EMBL/GenBank/DDBJ whole genome shotgun (WGS) entry which is preliminary data.</text>
</comment>
<proteinExistence type="predicted"/>
<keyword evidence="1" id="KW-0812">Transmembrane</keyword>